<sequence>MAKIRLRFGANEVEIDSRDFYIDNDTAAQVIADLAFRLQENSAKVITEESALEAPGIAETYQANLNYLNMLRDAEVHEPEFTAPSPVTPEELPGKIEDLEDNGFFSKPRTVSETVEQLLQHGWIASPLAVSKILAKMAFHKELAKTSEEKKTFYYKQAPLLN</sequence>
<dbReference type="Proteomes" id="UP000266745">
    <property type="component" value="Chromosome"/>
</dbReference>
<dbReference type="EMBL" id="CP011097">
    <property type="protein sequence ID" value="AJZ75996.1"/>
    <property type="molecule type" value="Genomic_DNA"/>
</dbReference>
<protein>
    <submittedName>
        <fullName evidence="1">Uncharacterized protein</fullName>
    </submittedName>
</protein>
<evidence type="ECO:0000313" key="2">
    <source>
        <dbReference type="Proteomes" id="UP000266745"/>
    </source>
</evidence>
<name>A0A3G1B1I3_9ARCH</name>
<keyword evidence="2" id="KW-1185">Reference proteome</keyword>
<accession>A0A3G1B1I3</accession>
<reference evidence="1 2" key="1">
    <citation type="journal article" date="2016" name="Sci. Rep.">
        <title>A novel ammonia-oxidizing archaeon from wastewater treatment plant: Its enrichment, physiological and genomic characteristics.</title>
        <authorList>
            <person name="Li Y."/>
            <person name="Ding K."/>
            <person name="Wen X."/>
            <person name="Zhang B."/>
            <person name="Shen B."/>
            <person name="Yang Y."/>
        </authorList>
    </citation>
    <scope>NUCLEOTIDE SEQUENCE [LARGE SCALE GENOMIC DNA]</scope>
    <source>
        <strain evidence="1 2">SAT1</strain>
    </source>
</reference>
<evidence type="ECO:0000313" key="1">
    <source>
        <dbReference type="EMBL" id="AJZ75996.1"/>
    </source>
</evidence>
<dbReference type="OrthoDB" id="7608at2157"/>
<dbReference type="STRING" id="1603555.SU86_006020"/>
<dbReference type="GeneID" id="24875956"/>
<organism evidence="1 2">
    <name type="scientific">Candidatus Nitrosotenuis cloacae</name>
    <dbReference type="NCBI Taxonomy" id="1603555"/>
    <lineage>
        <taxon>Archaea</taxon>
        <taxon>Nitrososphaerota</taxon>
        <taxon>Candidatus Nitrosotenuis</taxon>
    </lineage>
</organism>
<proteinExistence type="predicted"/>
<dbReference type="AlphaFoldDB" id="A0A3G1B1I3"/>
<dbReference type="RefSeq" id="WP_048188889.1">
    <property type="nucleotide sequence ID" value="NZ_CP011097.1"/>
</dbReference>
<gene>
    <name evidence="1" type="ORF">SU86_006020</name>
</gene>
<dbReference type="KEGG" id="tah:SU86_006020"/>